<dbReference type="GO" id="GO:0051607">
    <property type="term" value="P:defense response to virus"/>
    <property type="evidence" value="ECO:0007669"/>
    <property type="project" value="UniProtKB-KW"/>
</dbReference>
<dbReference type="NCBIfam" id="TIGR02593">
    <property type="entry name" value="CRISPR_cas5"/>
    <property type="match status" value="1"/>
</dbReference>
<dbReference type="AlphaFoldDB" id="A0AAE3LKL2"/>
<sequence length="222" mass="25363">MEFYTIDIRSWTASFRYPNLISGIQPTLEVPPISTVLGLINAAAGKYLAHKELTIGYYFEFQGKELDLETIYMMDTTKGKPNNAAKSNVIKREFLFDNFLRIYTPDETIANYLKNPYFPLVLGRMNDLATVESAYIGKKDLGQITNADKIRGQVIPFENNFLPGAIQALPKYFSDTIPRRNIGTEAYSVINFKNNVQSGLRAYRDTVNKKEVDIYMHELTFN</sequence>
<evidence type="ECO:0000256" key="1">
    <source>
        <dbReference type="ARBA" id="ARBA00023118"/>
    </source>
</evidence>
<dbReference type="Proteomes" id="UP001209317">
    <property type="component" value="Unassembled WGS sequence"/>
</dbReference>
<dbReference type="RefSeq" id="WP_263037985.1">
    <property type="nucleotide sequence ID" value="NZ_JAOTPL010000010.1"/>
</dbReference>
<organism evidence="2 3">
    <name type="scientific">Haoranjiania flava</name>
    <dbReference type="NCBI Taxonomy" id="1856322"/>
    <lineage>
        <taxon>Bacteria</taxon>
        <taxon>Pseudomonadati</taxon>
        <taxon>Bacteroidota</taxon>
        <taxon>Chitinophagia</taxon>
        <taxon>Chitinophagales</taxon>
        <taxon>Chitinophagaceae</taxon>
        <taxon>Haoranjiania</taxon>
    </lineage>
</organism>
<name>A0AAE3LKL2_9BACT</name>
<keyword evidence="3" id="KW-1185">Reference proteome</keyword>
<dbReference type="Gene3D" id="3.30.70.2660">
    <property type="match status" value="1"/>
</dbReference>
<dbReference type="InterPro" id="IPR013337">
    <property type="entry name" value="CRISPR-assoc_prot_Cas5_Tneap"/>
</dbReference>
<dbReference type="InterPro" id="IPR013422">
    <property type="entry name" value="CRISPR-assoc_prot_Cas5_N"/>
</dbReference>
<accession>A0AAE3LKL2</accession>
<dbReference type="CDD" id="cd09693">
    <property type="entry name" value="Cas5_I"/>
    <property type="match status" value="1"/>
</dbReference>
<dbReference type="NCBIfam" id="TIGR01895">
    <property type="entry name" value="cas_Cas5t"/>
    <property type="match status" value="1"/>
</dbReference>
<comment type="caution">
    <text evidence="2">The sequence shown here is derived from an EMBL/GenBank/DDBJ whole genome shotgun (WGS) entry which is preliminary data.</text>
</comment>
<reference evidence="2" key="1">
    <citation type="submission" date="2022-10" db="EMBL/GenBank/DDBJ databases">
        <authorList>
            <person name="Kim H.S."/>
            <person name="Kim J.-S."/>
            <person name="Suh M.K."/>
            <person name="Eom M.K."/>
            <person name="Lee J.-S."/>
        </authorList>
    </citation>
    <scope>NUCLEOTIDE SEQUENCE</scope>
    <source>
        <strain evidence="2">LIP-5</strain>
    </source>
</reference>
<keyword evidence="1" id="KW-0051">Antiviral defense</keyword>
<proteinExistence type="predicted"/>
<evidence type="ECO:0000313" key="2">
    <source>
        <dbReference type="EMBL" id="MCU7694499.1"/>
    </source>
</evidence>
<protein>
    <submittedName>
        <fullName evidence="2">Type I-B CRISPR-associated protein Cas5b</fullName>
    </submittedName>
</protein>
<gene>
    <name evidence="2" type="primary">cas5b</name>
    <name evidence="2" type="ORF">OD355_08225</name>
</gene>
<evidence type="ECO:0000313" key="3">
    <source>
        <dbReference type="Proteomes" id="UP001209317"/>
    </source>
</evidence>
<dbReference type="EMBL" id="JAOTPL010000010">
    <property type="protein sequence ID" value="MCU7694499.1"/>
    <property type="molecule type" value="Genomic_DNA"/>
</dbReference>